<dbReference type="NCBIfam" id="TIGR00370">
    <property type="entry name" value="5-oxoprolinase subunit PxpB"/>
    <property type="match status" value="1"/>
</dbReference>
<sequence>MTRNSRHCIIATIQPIIISIFPDHAIPYAMSSESHIPPAVHWLGNQALVLELPPPATLDCQRRIWRLAERLRADADFREVIPGMNNLTLELRPGANAAALPSRLRKLWQLTEGIVEDGRVVDIPVCYGGRHGPDLEAVARHCGLTPDEVVARHAAGRYTVFFLGFLPGFAYLGGLDPALSAPRRATPRQKVPAGSVAIGGSQTGIYPTASPGGWQIIGRSDAALFDPSRQPPCPLRPGDIVRFVPMEDA</sequence>
<evidence type="ECO:0000259" key="4">
    <source>
        <dbReference type="SMART" id="SM00796"/>
    </source>
</evidence>
<evidence type="ECO:0000256" key="3">
    <source>
        <dbReference type="ARBA" id="ARBA00022840"/>
    </source>
</evidence>
<evidence type="ECO:0000256" key="1">
    <source>
        <dbReference type="ARBA" id="ARBA00022741"/>
    </source>
</evidence>
<organism evidence="5 6">
    <name type="scientific">Chromobacterium violaceum</name>
    <dbReference type="NCBI Taxonomy" id="536"/>
    <lineage>
        <taxon>Bacteria</taxon>
        <taxon>Pseudomonadati</taxon>
        <taxon>Pseudomonadota</taxon>
        <taxon>Betaproteobacteria</taxon>
        <taxon>Neisseriales</taxon>
        <taxon>Chromobacteriaceae</taxon>
        <taxon>Chromobacterium</taxon>
    </lineage>
</organism>
<dbReference type="Gene3D" id="2.40.100.10">
    <property type="entry name" value="Cyclophilin-like"/>
    <property type="match status" value="1"/>
</dbReference>
<dbReference type="SUPFAM" id="SSF160467">
    <property type="entry name" value="PH0987 N-terminal domain-like"/>
    <property type="match status" value="1"/>
</dbReference>
<protein>
    <submittedName>
        <fullName evidence="5">Sporulation inhibitor kipI</fullName>
    </submittedName>
</protein>
<keyword evidence="1" id="KW-0547">Nucleotide-binding</keyword>
<evidence type="ECO:0000313" key="6">
    <source>
        <dbReference type="Proteomes" id="UP000275777"/>
    </source>
</evidence>
<dbReference type="GO" id="GO:0016787">
    <property type="term" value="F:hydrolase activity"/>
    <property type="evidence" value="ECO:0007669"/>
    <property type="project" value="UniProtKB-KW"/>
</dbReference>
<dbReference type="Pfam" id="PF02682">
    <property type="entry name" value="CT_C_D"/>
    <property type="match status" value="1"/>
</dbReference>
<dbReference type="PANTHER" id="PTHR34698">
    <property type="entry name" value="5-OXOPROLINASE SUBUNIT B"/>
    <property type="match status" value="1"/>
</dbReference>
<dbReference type="SUPFAM" id="SSF50891">
    <property type="entry name" value="Cyclophilin-like"/>
    <property type="match status" value="1"/>
</dbReference>
<keyword evidence="2" id="KW-0378">Hydrolase</keyword>
<reference evidence="5 6" key="1">
    <citation type="submission" date="2018-12" db="EMBL/GenBank/DDBJ databases">
        <authorList>
            <consortium name="Pathogen Informatics"/>
        </authorList>
    </citation>
    <scope>NUCLEOTIDE SEQUENCE [LARGE SCALE GENOMIC DNA]</scope>
    <source>
        <strain evidence="5 6">NCTC9695</strain>
    </source>
</reference>
<accession>A0A3S4LK17</accession>
<proteinExistence type="predicted"/>
<dbReference type="SMART" id="SM00796">
    <property type="entry name" value="AHS1"/>
    <property type="match status" value="1"/>
</dbReference>
<dbReference type="InterPro" id="IPR029000">
    <property type="entry name" value="Cyclophilin-like_dom_sf"/>
</dbReference>
<gene>
    <name evidence="5" type="primary">kipI</name>
    <name evidence="5" type="ORF">NCTC9695_04613</name>
</gene>
<feature type="domain" description="Carboxyltransferase" evidence="4">
    <location>
        <begin position="38"/>
        <end position="235"/>
    </location>
</feature>
<evidence type="ECO:0000256" key="2">
    <source>
        <dbReference type="ARBA" id="ARBA00022801"/>
    </source>
</evidence>
<dbReference type="AlphaFoldDB" id="A0A3S4LK17"/>
<dbReference type="GO" id="GO:0005524">
    <property type="term" value="F:ATP binding"/>
    <property type="evidence" value="ECO:0007669"/>
    <property type="project" value="UniProtKB-KW"/>
</dbReference>
<dbReference type="InterPro" id="IPR003833">
    <property type="entry name" value="CT_C_D"/>
</dbReference>
<dbReference type="InterPro" id="IPR010016">
    <property type="entry name" value="PxpB"/>
</dbReference>
<name>A0A3S4LK17_CHRVL</name>
<evidence type="ECO:0000313" key="5">
    <source>
        <dbReference type="EMBL" id="VEB44138.1"/>
    </source>
</evidence>
<dbReference type="EMBL" id="LR134182">
    <property type="protein sequence ID" value="VEB44138.1"/>
    <property type="molecule type" value="Genomic_DNA"/>
</dbReference>
<dbReference type="PANTHER" id="PTHR34698:SF2">
    <property type="entry name" value="5-OXOPROLINASE SUBUNIT B"/>
    <property type="match status" value="1"/>
</dbReference>
<dbReference type="Proteomes" id="UP000275777">
    <property type="component" value="Chromosome"/>
</dbReference>
<keyword evidence="3" id="KW-0067">ATP-binding</keyword>